<feature type="compositionally biased region" description="Polar residues" evidence="2">
    <location>
        <begin position="123"/>
        <end position="133"/>
    </location>
</feature>
<feature type="domain" description="Myb-like" evidence="3">
    <location>
        <begin position="432"/>
        <end position="485"/>
    </location>
</feature>
<evidence type="ECO:0000313" key="5">
    <source>
        <dbReference type="EMBL" id="KAF8697940.1"/>
    </source>
</evidence>
<dbReference type="SUPFAM" id="SSF46689">
    <property type="entry name" value="Homeodomain-like"/>
    <property type="match status" value="2"/>
</dbReference>
<dbReference type="InterPro" id="IPR009057">
    <property type="entry name" value="Homeodomain-like_sf"/>
</dbReference>
<dbReference type="InterPro" id="IPR001005">
    <property type="entry name" value="SANT/Myb"/>
</dbReference>
<feature type="compositionally biased region" description="Basic and acidic residues" evidence="2">
    <location>
        <begin position="17"/>
        <end position="67"/>
    </location>
</feature>
<feature type="compositionally biased region" description="Basic and acidic residues" evidence="2">
    <location>
        <begin position="98"/>
        <end position="122"/>
    </location>
</feature>
<dbReference type="PANTHER" id="PTHR47430:SF4">
    <property type="entry name" value="GB|AAC33480.1"/>
    <property type="match status" value="1"/>
</dbReference>
<evidence type="ECO:0000313" key="6">
    <source>
        <dbReference type="Proteomes" id="UP000636709"/>
    </source>
</evidence>
<keyword evidence="6" id="KW-1185">Reference proteome</keyword>
<keyword evidence="1" id="KW-0238">DNA-binding</keyword>
<feature type="compositionally biased region" description="Basic residues" evidence="2">
    <location>
        <begin position="198"/>
        <end position="211"/>
    </location>
</feature>
<dbReference type="Gene3D" id="1.10.10.60">
    <property type="entry name" value="Homeodomain-like"/>
    <property type="match status" value="2"/>
</dbReference>
<feature type="domain" description="HTH myb-type" evidence="4">
    <location>
        <begin position="318"/>
        <end position="365"/>
    </location>
</feature>
<sequence>MSKTDKAQKKRKKDKSKGHGGDGDRSIQSGERNHIFDMEKAEVSAEMAEKPCLEHAEGIITKSDVKKDRKKKRKDKEADTIIQKQIHDANDDSIGSESVERNKGEGEQDIKSKKSKQKHQDGETSSNASSGDQIVSGGDKKRKRKDLSVTMEEGNEVDISQLGQKTKGKKKKKRKERDNVGVDLSQNTAAVDENDGGKRKKVNSPHRKGKGKQVSFTDDVEVFNIDGGDDGKGDGSSDDGLVHGRRFSCEEDAKLMEAIVQYAEMKQLGEKGLEMIRSSIKHPEVKGCWAEIAKSLPHRPVMAVYKRARILLYRSVERKWTQEEYDIIRRFVEKNGTSWKELATELGKSEIHVKDAWRRMKPKNLKRGTWTQDEYQNLFDLVNLDLRVKAHQKIAPSHRQLRDNISWEAISEKLTTRSNKDCCLKWYQQLASPLVKEGTWADTDDYLLMEALQKVDAVCVEDVDWERLLDHRSGELCRRRWNQMVRMLGGYREKPFIEQVEVLAKRYSPEMLDYRKPEASNLFPDELAEESD</sequence>
<evidence type="ECO:0000256" key="2">
    <source>
        <dbReference type="SAM" id="MobiDB-lite"/>
    </source>
</evidence>
<dbReference type="Pfam" id="PF13921">
    <property type="entry name" value="Myb_DNA-bind_6"/>
    <property type="match status" value="1"/>
</dbReference>
<dbReference type="SMART" id="SM00717">
    <property type="entry name" value="SANT"/>
    <property type="match status" value="4"/>
</dbReference>
<name>A0A835BTJ5_9POAL</name>
<protein>
    <submittedName>
        <fullName evidence="5">Uncharacterized protein</fullName>
    </submittedName>
</protein>
<dbReference type="PROSITE" id="PS50090">
    <property type="entry name" value="MYB_LIKE"/>
    <property type="match status" value="3"/>
</dbReference>
<accession>A0A835BTJ5</accession>
<organism evidence="5 6">
    <name type="scientific">Digitaria exilis</name>
    <dbReference type="NCBI Taxonomy" id="1010633"/>
    <lineage>
        <taxon>Eukaryota</taxon>
        <taxon>Viridiplantae</taxon>
        <taxon>Streptophyta</taxon>
        <taxon>Embryophyta</taxon>
        <taxon>Tracheophyta</taxon>
        <taxon>Spermatophyta</taxon>
        <taxon>Magnoliopsida</taxon>
        <taxon>Liliopsida</taxon>
        <taxon>Poales</taxon>
        <taxon>Poaceae</taxon>
        <taxon>PACMAD clade</taxon>
        <taxon>Panicoideae</taxon>
        <taxon>Panicodae</taxon>
        <taxon>Paniceae</taxon>
        <taxon>Anthephorinae</taxon>
        <taxon>Digitaria</taxon>
    </lineage>
</organism>
<dbReference type="CDD" id="cd00167">
    <property type="entry name" value="SANT"/>
    <property type="match status" value="1"/>
</dbReference>
<evidence type="ECO:0000259" key="4">
    <source>
        <dbReference type="PROSITE" id="PS51294"/>
    </source>
</evidence>
<feature type="domain" description="Myb-like" evidence="3">
    <location>
        <begin position="319"/>
        <end position="361"/>
    </location>
</feature>
<evidence type="ECO:0000259" key="3">
    <source>
        <dbReference type="PROSITE" id="PS50090"/>
    </source>
</evidence>
<reference evidence="5" key="1">
    <citation type="submission" date="2020-07" db="EMBL/GenBank/DDBJ databases">
        <title>Genome sequence and genetic diversity analysis of an under-domesticated orphan crop, white fonio (Digitaria exilis).</title>
        <authorList>
            <person name="Bennetzen J.L."/>
            <person name="Chen S."/>
            <person name="Ma X."/>
            <person name="Wang X."/>
            <person name="Yssel A.E.J."/>
            <person name="Chaluvadi S.R."/>
            <person name="Johnson M."/>
            <person name="Gangashetty P."/>
            <person name="Hamidou F."/>
            <person name="Sanogo M.D."/>
            <person name="Zwaenepoel A."/>
            <person name="Wallace J."/>
            <person name="Van De Peer Y."/>
            <person name="Van Deynze A."/>
        </authorList>
    </citation>
    <scope>NUCLEOTIDE SEQUENCE</scope>
    <source>
        <tissue evidence="5">Leaves</tissue>
    </source>
</reference>
<dbReference type="EMBL" id="JACEFO010001866">
    <property type="protein sequence ID" value="KAF8697940.1"/>
    <property type="molecule type" value="Genomic_DNA"/>
</dbReference>
<dbReference type="PROSITE" id="PS51294">
    <property type="entry name" value="HTH_MYB"/>
    <property type="match status" value="1"/>
</dbReference>
<comment type="caution">
    <text evidence="5">The sequence shown here is derived from an EMBL/GenBank/DDBJ whole genome shotgun (WGS) entry which is preliminary data.</text>
</comment>
<feature type="compositionally biased region" description="Basic and acidic residues" evidence="2">
    <location>
        <begin position="75"/>
        <end position="90"/>
    </location>
</feature>
<dbReference type="InterPro" id="IPR017930">
    <property type="entry name" value="Myb_dom"/>
</dbReference>
<evidence type="ECO:0000256" key="1">
    <source>
        <dbReference type="ARBA" id="ARBA00023125"/>
    </source>
</evidence>
<dbReference type="OrthoDB" id="39591at2759"/>
<feature type="region of interest" description="Disordered" evidence="2">
    <location>
        <begin position="1"/>
        <end position="214"/>
    </location>
</feature>
<dbReference type="Proteomes" id="UP000636709">
    <property type="component" value="Unassembled WGS sequence"/>
</dbReference>
<dbReference type="GO" id="GO:0003677">
    <property type="term" value="F:DNA binding"/>
    <property type="evidence" value="ECO:0007669"/>
    <property type="project" value="UniProtKB-KW"/>
</dbReference>
<feature type="compositionally biased region" description="Basic residues" evidence="2">
    <location>
        <begin position="166"/>
        <end position="175"/>
    </location>
</feature>
<proteinExistence type="predicted"/>
<feature type="domain" description="Myb-like" evidence="3">
    <location>
        <begin position="362"/>
        <end position="430"/>
    </location>
</feature>
<dbReference type="PANTHER" id="PTHR47430">
    <property type="entry name" value="GB|AAC33480.1"/>
    <property type="match status" value="1"/>
</dbReference>
<dbReference type="AlphaFoldDB" id="A0A835BTJ5"/>
<gene>
    <name evidence="5" type="ORF">HU200_035439</name>
</gene>